<dbReference type="SUPFAM" id="SSF50118">
    <property type="entry name" value="Cell growth inhibitor/plasmid maintenance toxic component"/>
    <property type="match status" value="1"/>
</dbReference>
<evidence type="ECO:0000256" key="2">
    <source>
        <dbReference type="ARBA" id="ARBA00015075"/>
    </source>
</evidence>
<dbReference type="STRING" id="1499686.BN1079_00795"/>
<evidence type="ECO:0000313" key="9">
    <source>
        <dbReference type="Proteomes" id="UP000053902"/>
    </source>
</evidence>
<evidence type="ECO:0000313" key="8">
    <source>
        <dbReference type="EMBL" id="CDZ93503.1"/>
    </source>
</evidence>
<dbReference type="InterPro" id="IPR011067">
    <property type="entry name" value="Plasmid_toxin/cell-grow_inhib"/>
</dbReference>
<dbReference type="HOGENOM" id="CLU_158043_1_1_6"/>
<dbReference type="InterPro" id="IPR002712">
    <property type="entry name" value="CcdB"/>
</dbReference>
<evidence type="ECO:0000256" key="7">
    <source>
        <dbReference type="ARBA" id="ARBA00033135"/>
    </source>
</evidence>
<comment type="similarity">
    <text evidence="1">Belongs to the CcdB toxin family.</text>
</comment>
<gene>
    <name evidence="8" type="primary">ccdB</name>
    <name evidence="8" type="ORF">BN1079_00795</name>
</gene>
<protein>
    <recommendedName>
        <fullName evidence="2">Toxin CcdB</fullName>
    </recommendedName>
    <alternativeName>
        <fullName evidence="7">Cytotoxic protein CcdB</fullName>
    </alternativeName>
    <alternativeName>
        <fullName evidence="6">Protein LetD</fullName>
    </alternativeName>
</protein>
<reference evidence="8 9" key="1">
    <citation type="submission" date="2014-07" db="EMBL/GenBank/DDBJ databases">
        <authorList>
            <person name="Urmite Genomes Urmite Genomes"/>
        </authorList>
    </citation>
    <scope>NUCLEOTIDE SEQUENCE [LARGE SCALE GENOMIC DNA]</scope>
    <source>
        <strain evidence="8 9">20_BN</strain>
    </source>
</reference>
<organism evidence="8 9">
    <name type="scientific">Pseudomonas saudiphocaensis</name>
    <dbReference type="NCBI Taxonomy" id="1499686"/>
    <lineage>
        <taxon>Bacteria</taxon>
        <taxon>Pseudomonadati</taxon>
        <taxon>Pseudomonadota</taxon>
        <taxon>Gammaproteobacteria</taxon>
        <taxon>Pseudomonadales</taxon>
        <taxon>Pseudomonadaceae</taxon>
        <taxon>Pseudomonas</taxon>
    </lineage>
</organism>
<dbReference type="Pfam" id="PF01845">
    <property type="entry name" value="CcdB"/>
    <property type="match status" value="1"/>
</dbReference>
<dbReference type="eggNOG" id="ENOG5032YCB">
    <property type="taxonomic scope" value="Bacteria"/>
</dbReference>
<name>A0A078LLN3_9PSED</name>
<dbReference type="OrthoDB" id="9813510at2"/>
<accession>A0A078LLN3</accession>
<keyword evidence="9" id="KW-1185">Reference proteome</keyword>
<sequence length="105" mass="11336">MPQFAVHKNTNAATKAAVPFLLDVQSDLIAELGTRVVVPLYTATAMKGKTLRTLMPTFEIDDKQYVMVTPQLAGIAKRQLGAQVADLSAQRNEIIAALDLLITGI</sequence>
<evidence type="ECO:0000256" key="1">
    <source>
        <dbReference type="ARBA" id="ARBA00005230"/>
    </source>
</evidence>
<dbReference type="GO" id="GO:0006276">
    <property type="term" value="P:plasmid maintenance"/>
    <property type="evidence" value="ECO:0007669"/>
    <property type="project" value="InterPro"/>
</dbReference>
<evidence type="ECO:0000256" key="5">
    <source>
        <dbReference type="ARBA" id="ARBA00023163"/>
    </source>
</evidence>
<keyword evidence="3" id="KW-0678">Repressor</keyword>
<evidence type="ECO:0000256" key="4">
    <source>
        <dbReference type="ARBA" id="ARBA00023015"/>
    </source>
</evidence>
<evidence type="ECO:0000256" key="3">
    <source>
        <dbReference type="ARBA" id="ARBA00022491"/>
    </source>
</evidence>
<dbReference type="EMBL" id="CCSF01000001">
    <property type="protein sequence ID" value="CDZ93503.1"/>
    <property type="molecule type" value="Genomic_DNA"/>
</dbReference>
<proteinExistence type="inferred from homology"/>
<dbReference type="GO" id="GO:0008657">
    <property type="term" value="F:DNA topoisomerase type II (double strand cut, ATP-hydrolyzing) inhibitor activity"/>
    <property type="evidence" value="ECO:0007669"/>
    <property type="project" value="InterPro"/>
</dbReference>
<dbReference type="Proteomes" id="UP000053902">
    <property type="component" value="Unassembled WGS sequence"/>
</dbReference>
<dbReference type="Gene3D" id="2.30.30.110">
    <property type="match status" value="1"/>
</dbReference>
<dbReference type="RefSeq" id="WP_037022444.1">
    <property type="nucleotide sequence ID" value="NZ_CCSF01000001.1"/>
</dbReference>
<keyword evidence="4" id="KW-0805">Transcription regulation</keyword>
<keyword evidence="5" id="KW-0804">Transcription</keyword>
<evidence type="ECO:0000256" key="6">
    <source>
        <dbReference type="ARBA" id="ARBA00029628"/>
    </source>
</evidence>
<dbReference type="AlphaFoldDB" id="A0A078LLN3"/>